<evidence type="ECO:0000256" key="10">
    <source>
        <dbReference type="ARBA" id="ARBA00045970"/>
    </source>
</evidence>
<evidence type="ECO:0000256" key="9">
    <source>
        <dbReference type="ARBA" id="ARBA00035304"/>
    </source>
</evidence>
<feature type="region of interest" description="Disordered" evidence="11">
    <location>
        <begin position="20"/>
        <end position="77"/>
    </location>
</feature>
<feature type="compositionally biased region" description="Low complexity" evidence="11">
    <location>
        <begin position="150"/>
        <end position="181"/>
    </location>
</feature>
<evidence type="ECO:0000256" key="1">
    <source>
        <dbReference type="ARBA" id="ARBA00004123"/>
    </source>
</evidence>
<keyword evidence="4" id="KW-0963">Cytoplasm</keyword>
<accession>A0AAD5DD97</accession>
<evidence type="ECO:0000256" key="7">
    <source>
        <dbReference type="ARBA" id="ARBA00023187"/>
    </source>
</evidence>
<organism evidence="12 13">
    <name type="scientific">Chlorella ohadii</name>
    <dbReference type="NCBI Taxonomy" id="2649997"/>
    <lineage>
        <taxon>Eukaryota</taxon>
        <taxon>Viridiplantae</taxon>
        <taxon>Chlorophyta</taxon>
        <taxon>core chlorophytes</taxon>
        <taxon>Trebouxiophyceae</taxon>
        <taxon>Chlorellales</taxon>
        <taxon>Chlorellaceae</taxon>
        <taxon>Chlorella clade</taxon>
        <taxon>Chlorella</taxon>
    </lineage>
</organism>
<evidence type="ECO:0000256" key="11">
    <source>
        <dbReference type="SAM" id="MobiDB-lite"/>
    </source>
</evidence>
<keyword evidence="8" id="KW-0539">Nucleus</keyword>
<dbReference type="GO" id="GO:0005681">
    <property type="term" value="C:spliceosomal complex"/>
    <property type="evidence" value="ECO:0007669"/>
    <property type="project" value="UniProtKB-KW"/>
</dbReference>
<reference evidence="12" key="1">
    <citation type="submission" date="2020-11" db="EMBL/GenBank/DDBJ databases">
        <title>Chlorella ohadii genome sequencing and assembly.</title>
        <authorList>
            <person name="Murik O."/>
            <person name="Treves H."/>
            <person name="Kedem I."/>
            <person name="Shotland Y."/>
            <person name="Kaplan A."/>
        </authorList>
    </citation>
    <scope>NUCLEOTIDE SEQUENCE</scope>
    <source>
        <strain evidence="12">1</strain>
    </source>
</reference>
<comment type="caution">
    <text evidence="12">The sequence shown here is derived from an EMBL/GenBank/DDBJ whole genome shotgun (WGS) entry which is preliminary data.</text>
</comment>
<sequence length="375" mass="39683">MAGLQQRLDAAFGALGAGAEAPAWKPSQQQIFRSGAPVNDGNSSDEEYEERQRRETVPGLAQSLVEEDAPDAEGFRPSTAFCRALDAEEEYNEIDEVATGLIARRRGRDALPPRDTQVLEDNVYEQRAAAAEAAAVGEGHHPEGMEVEEPAGAAPPAELPTAAPVLRRSSLSGRTSSGGSEEASKEKKKVRFEGVAAPYVPPSRRPGFVPRSTELPPGPGDQPQRQSLSTVPDHVKHPERYQCYVLDEPLVVGGGVGQLAGEQENVRQAGGASDAAAEEPEPERWEGPVGVAGAVQFRPRRQRDESGAMVAEGSGAAAGSAAGKKAAQPAVAAAFDDEGVEEEGGEDAAMRDAVPQPKGKQRHYRTSRRVSDDAE</sequence>
<name>A0AAD5DD97_9CHLO</name>
<dbReference type="GO" id="GO:0005737">
    <property type="term" value="C:cytoplasm"/>
    <property type="evidence" value="ECO:0007669"/>
    <property type="project" value="UniProtKB-SubCell"/>
</dbReference>
<feature type="compositionally biased region" description="Acidic residues" evidence="11">
    <location>
        <begin position="335"/>
        <end position="346"/>
    </location>
</feature>
<keyword evidence="13" id="KW-1185">Reference proteome</keyword>
<evidence type="ECO:0000256" key="5">
    <source>
        <dbReference type="ARBA" id="ARBA00022664"/>
    </source>
</evidence>
<comment type="similarity">
    <text evidence="3">Belongs to the TSSC4 family.</text>
</comment>
<gene>
    <name evidence="12" type="ORF">COHA_010203</name>
</gene>
<keyword evidence="5" id="KW-0507">mRNA processing</keyword>
<dbReference type="PANTHER" id="PTHR13445:SF3">
    <property type="entry name" value="U5 SMALL NUCLEAR RIBONUCLEOPROTEIN TSSC4"/>
    <property type="match status" value="1"/>
</dbReference>
<feature type="compositionally biased region" description="Low complexity" evidence="11">
    <location>
        <begin position="307"/>
        <end position="334"/>
    </location>
</feature>
<evidence type="ECO:0000313" key="13">
    <source>
        <dbReference type="Proteomes" id="UP001205105"/>
    </source>
</evidence>
<dbReference type="AlphaFoldDB" id="A0AAD5DD97"/>
<dbReference type="Proteomes" id="UP001205105">
    <property type="component" value="Unassembled WGS sequence"/>
</dbReference>
<evidence type="ECO:0000256" key="2">
    <source>
        <dbReference type="ARBA" id="ARBA00004496"/>
    </source>
</evidence>
<evidence type="ECO:0000256" key="8">
    <source>
        <dbReference type="ARBA" id="ARBA00023242"/>
    </source>
</evidence>
<evidence type="ECO:0000256" key="3">
    <source>
        <dbReference type="ARBA" id="ARBA00010362"/>
    </source>
</evidence>
<keyword evidence="7" id="KW-0508">mRNA splicing</keyword>
<dbReference type="GO" id="GO:0008380">
    <property type="term" value="P:RNA splicing"/>
    <property type="evidence" value="ECO:0007669"/>
    <property type="project" value="UniProtKB-KW"/>
</dbReference>
<evidence type="ECO:0000256" key="6">
    <source>
        <dbReference type="ARBA" id="ARBA00022728"/>
    </source>
</evidence>
<dbReference type="InterPro" id="IPR029338">
    <property type="entry name" value="TSSC4"/>
</dbReference>
<comment type="function">
    <text evidence="10">Protein associated with the U5 snRNP, during its maturation and its post-splicing recycling and which is required for spliceosomal tri-snRNP complex assembly in the nucleus. Has a molecular sequestering activity and transiently hinders SNRNP200 binding sites for constitutive splicing factors that intervene later during the assembly of the spliceosome and splicing. Together with its molecular sequestering activity, may also function as a molecular adapter and placeholder, coordinating the assembly of the U5 snRNP and its association with the U4/U6 di-snRNP.</text>
</comment>
<dbReference type="PANTHER" id="PTHR13445">
    <property type="entry name" value="TUMOR SUPPRESSING SUBTRANSFERABLE CANDIDATE 4 TSSC4"/>
    <property type="match status" value="1"/>
</dbReference>
<protein>
    <recommendedName>
        <fullName evidence="9">U5 small nuclear ribonucleoprotein TSSC4</fullName>
    </recommendedName>
</protein>
<feature type="region of interest" description="Disordered" evidence="11">
    <location>
        <begin position="262"/>
        <end position="375"/>
    </location>
</feature>
<keyword evidence="6" id="KW-0747">Spliceosome</keyword>
<evidence type="ECO:0000256" key="4">
    <source>
        <dbReference type="ARBA" id="ARBA00022490"/>
    </source>
</evidence>
<feature type="region of interest" description="Disordered" evidence="11">
    <location>
        <begin position="130"/>
        <end position="235"/>
    </location>
</feature>
<proteinExistence type="inferred from homology"/>
<evidence type="ECO:0000313" key="12">
    <source>
        <dbReference type="EMBL" id="KAI7835900.1"/>
    </source>
</evidence>
<comment type="subcellular location">
    <subcellularLocation>
        <location evidence="2">Cytoplasm</location>
    </subcellularLocation>
    <subcellularLocation>
        <location evidence="1">Nucleus</location>
    </subcellularLocation>
</comment>
<dbReference type="EMBL" id="JADXDR010000217">
    <property type="protein sequence ID" value="KAI7835900.1"/>
    <property type="molecule type" value="Genomic_DNA"/>
</dbReference>
<dbReference type="GO" id="GO:0006397">
    <property type="term" value="P:mRNA processing"/>
    <property type="evidence" value="ECO:0007669"/>
    <property type="project" value="UniProtKB-KW"/>
</dbReference>
<feature type="compositionally biased region" description="Basic residues" evidence="11">
    <location>
        <begin position="359"/>
        <end position="368"/>
    </location>
</feature>